<evidence type="ECO:0000256" key="5">
    <source>
        <dbReference type="ARBA" id="ARBA00024196"/>
    </source>
</evidence>
<dbReference type="InterPro" id="IPR035979">
    <property type="entry name" value="RBD_domain_sf"/>
</dbReference>
<evidence type="ECO:0000256" key="7">
    <source>
        <dbReference type="SAM" id="MobiDB-lite"/>
    </source>
</evidence>
<gene>
    <name evidence="9" type="ORF">FOL47_005395</name>
</gene>
<feature type="region of interest" description="Disordered" evidence="7">
    <location>
        <begin position="183"/>
        <end position="204"/>
    </location>
</feature>
<evidence type="ECO:0000256" key="4">
    <source>
        <dbReference type="ARBA" id="ARBA00023242"/>
    </source>
</evidence>
<feature type="region of interest" description="Disordered" evidence="7">
    <location>
        <begin position="559"/>
        <end position="619"/>
    </location>
</feature>
<evidence type="ECO:0000259" key="8">
    <source>
        <dbReference type="PROSITE" id="PS50102"/>
    </source>
</evidence>
<dbReference type="PROSITE" id="PS50102">
    <property type="entry name" value="RRM"/>
    <property type="match status" value="2"/>
</dbReference>
<dbReference type="GO" id="GO:0005634">
    <property type="term" value="C:nucleus"/>
    <property type="evidence" value="ECO:0007669"/>
    <property type="project" value="UniProtKB-SubCell"/>
</dbReference>
<name>A0A7J6N300_PERCH</name>
<evidence type="ECO:0000313" key="10">
    <source>
        <dbReference type="Proteomes" id="UP000591131"/>
    </source>
</evidence>
<dbReference type="Gene3D" id="3.80.10.10">
    <property type="entry name" value="Ribonuclease Inhibitor"/>
    <property type="match status" value="1"/>
</dbReference>
<feature type="region of interest" description="Disordered" evidence="7">
    <location>
        <begin position="239"/>
        <end position="290"/>
    </location>
</feature>
<dbReference type="Pfam" id="PF14580">
    <property type="entry name" value="LRR_9"/>
    <property type="match status" value="1"/>
</dbReference>
<keyword evidence="6" id="KW-0694">RNA-binding</keyword>
<feature type="domain" description="RRM" evidence="8">
    <location>
        <begin position="440"/>
        <end position="525"/>
    </location>
</feature>
<dbReference type="Proteomes" id="UP000591131">
    <property type="component" value="Unassembled WGS sequence"/>
</dbReference>
<evidence type="ECO:0000256" key="2">
    <source>
        <dbReference type="ARBA" id="ARBA00022614"/>
    </source>
</evidence>
<dbReference type="PANTHER" id="PTHR10552:SF6">
    <property type="entry name" value="U2 SMALL NUCLEAR RIBONUCLEOPROTEIN A"/>
    <property type="match status" value="1"/>
</dbReference>
<feature type="compositionally biased region" description="Basic residues" evidence="7">
    <location>
        <begin position="254"/>
        <end position="265"/>
    </location>
</feature>
<dbReference type="InterPro" id="IPR000504">
    <property type="entry name" value="RRM_dom"/>
</dbReference>
<proteinExistence type="inferred from homology"/>
<feature type="domain" description="RRM" evidence="8">
    <location>
        <begin position="313"/>
        <end position="402"/>
    </location>
</feature>
<dbReference type="InterPro" id="IPR001611">
    <property type="entry name" value="Leu-rich_rpt"/>
</dbReference>
<evidence type="ECO:0000256" key="1">
    <source>
        <dbReference type="ARBA" id="ARBA00004123"/>
    </source>
</evidence>
<evidence type="ECO:0000256" key="3">
    <source>
        <dbReference type="ARBA" id="ARBA00022737"/>
    </source>
</evidence>
<evidence type="ECO:0000313" key="9">
    <source>
        <dbReference type="EMBL" id="KAF4678116.1"/>
    </source>
</evidence>
<dbReference type="Gene3D" id="3.30.70.330">
    <property type="match status" value="2"/>
</dbReference>
<keyword evidence="3" id="KW-0677">Repeat</keyword>
<dbReference type="PANTHER" id="PTHR10552">
    <property type="entry name" value="U2 SMALL NUCLEAR RIBONUCLEOPROTEIN A"/>
    <property type="match status" value="1"/>
</dbReference>
<comment type="subcellular location">
    <subcellularLocation>
        <location evidence="1">Nucleus</location>
    </subcellularLocation>
</comment>
<feature type="compositionally biased region" description="Low complexity" evidence="7">
    <location>
        <begin position="595"/>
        <end position="619"/>
    </location>
</feature>
<dbReference type="SMART" id="SM00360">
    <property type="entry name" value="RRM"/>
    <property type="match status" value="2"/>
</dbReference>
<keyword evidence="4" id="KW-0539">Nucleus</keyword>
<dbReference type="InterPro" id="IPR012677">
    <property type="entry name" value="Nucleotide-bd_a/b_plait_sf"/>
</dbReference>
<organism evidence="9 10">
    <name type="scientific">Perkinsus chesapeaki</name>
    <name type="common">Clam parasite</name>
    <name type="synonym">Perkinsus andrewsi</name>
    <dbReference type="NCBI Taxonomy" id="330153"/>
    <lineage>
        <taxon>Eukaryota</taxon>
        <taxon>Sar</taxon>
        <taxon>Alveolata</taxon>
        <taxon>Perkinsozoa</taxon>
        <taxon>Perkinsea</taxon>
        <taxon>Perkinsida</taxon>
        <taxon>Perkinsidae</taxon>
        <taxon>Perkinsus</taxon>
    </lineage>
</organism>
<dbReference type="InterPro" id="IPR044640">
    <property type="entry name" value="RU2A"/>
</dbReference>
<dbReference type="PROSITE" id="PS51450">
    <property type="entry name" value="LRR"/>
    <property type="match status" value="2"/>
</dbReference>
<feature type="compositionally biased region" description="Polar residues" evidence="7">
    <location>
        <begin position="582"/>
        <end position="592"/>
    </location>
</feature>
<comment type="similarity">
    <text evidence="5">Belongs to the U2 small nuclear ribonucleoprotein A family.</text>
</comment>
<sequence>MRLTADLIEQSGEQMITPAGDRALVLRGLKIPVMENLSATKDHYDCLDLTDNDIAKIPNESAPLLRLRTLMLANNRISRIGSSCFDNMPNLTSVVLTNNRLEKLQDLYPLGQLRHLERVTILDNDVCNAQHYRLFLIHILPKTVRFIDFSRVKDKERDAATKLFGGPEGEKFLLKIAPRLSQEEEESANKAESKENLPNGAPSDRGLLLARIKEAIEAASSMEEVTKLEKALRTGEIPPEIEARLSSPTEEKKSRSRSRRRHARKSGWDDQTEQPEARHSNFSSAPPDGSVDQQILLQQAMLGGGAGANKKSKELYVGNLAQGQANQANLRAFFNNALSALPEYQQKYAALLPTGAVREVRMSVEGMYAFVEFASEEIAVTCLEFDKAEFLGRPMKIGRPTGLALPGPAPPPMDVSVLRNQGFLPGKGMPSNPSQNRKQRELYVGNLAVGVVTPQVLHELFEPACKVLPDYDPTLGPPVLQADIRGDGRFAFVEFQNDRLASAAMSIFNGMEVLGRRLVCSRPQGYEPPVAGSLPAPAATQQWNAMPQQASIGWGMQGGGGGQGWGGEQQQQQGWGRGGFDNANNTPLQNPRNFGGPADGQDAAARAGAEAAQALLGGR</sequence>
<keyword evidence="2" id="KW-0433">Leucine-rich repeat</keyword>
<evidence type="ECO:0000256" key="6">
    <source>
        <dbReference type="PROSITE-ProRule" id="PRU00176"/>
    </source>
</evidence>
<accession>A0A7J6N300</accession>
<dbReference type="SMART" id="SM00369">
    <property type="entry name" value="LRR_TYP"/>
    <property type="match status" value="2"/>
</dbReference>
<reference evidence="9 10" key="1">
    <citation type="submission" date="2020-04" db="EMBL/GenBank/DDBJ databases">
        <title>Perkinsus chesapeaki whole genome sequence.</title>
        <authorList>
            <person name="Bogema D.R."/>
        </authorList>
    </citation>
    <scope>NUCLEOTIDE SEQUENCE [LARGE SCALE GENOMIC DNA]</scope>
    <source>
        <strain evidence="9">ATCC PRA-425</strain>
    </source>
</reference>
<dbReference type="GO" id="GO:0000398">
    <property type="term" value="P:mRNA splicing, via spliceosome"/>
    <property type="evidence" value="ECO:0007669"/>
    <property type="project" value="InterPro"/>
</dbReference>
<dbReference type="OrthoDB" id="433501at2759"/>
<dbReference type="InterPro" id="IPR003591">
    <property type="entry name" value="Leu-rich_rpt_typical-subtyp"/>
</dbReference>
<dbReference type="SUPFAM" id="SSF54928">
    <property type="entry name" value="RNA-binding domain, RBD"/>
    <property type="match status" value="2"/>
</dbReference>
<comment type="caution">
    <text evidence="9">The sequence shown here is derived from an EMBL/GenBank/DDBJ whole genome shotgun (WGS) entry which is preliminary data.</text>
</comment>
<dbReference type="InterPro" id="IPR032675">
    <property type="entry name" value="LRR_dom_sf"/>
</dbReference>
<dbReference type="AlphaFoldDB" id="A0A7J6N300"/>
<keyword evidence="10" id="KW-1185">Reference proteome</keyword>
<dbReference type="EMBL" id="JAAPAO010000003">
    <property type="protein sequence ID" value="KAF4678116.1"/>
    <property type="molecule type" value="Genomic_DNA"/>
</dbReference>
<dbReference type="SUPFAM" id="SSF52058">
    <property type="entry name" value="L domain-like"/>
    <property type="match status" value="1"/>
</dbReference>
<dbReference type="GO" id="GO:0030620">
    <property type="term" value="F:U2 snRNA binding"/>
    <property type="evidence" value="ECO:0007669"/>
    <property type="project" value="InterPro"/>
</dbReference>
<protein>
    <recommendedName>
        <fullName evidence="8">RRM domain-containing protein</fullName>
    </recommendedName>
</protein>